<keyword evidence="2" id="KW-1185">Reference proteome</keyword>
<evidence type="ECO:0000313" key="1">
    <source>
        <dbReference type="EMBL" id="CAD8211679.1"/>
    </source>
</evidence>
<protein>
    <recommendedName>
        <fullName evidence="3">WD40-repeat-containing domain</fullName>
    </recommendedName>
</protein>
<dbReference type="InterPro" id="IPR001680">
    <property type="entry name" value="WD40_rpt"/>
</dbReference>
<name>A0A8S1YD33_9CILI</name>
<gene>
    <name evidence="1" type="ORF">PPENT_87.1.T1640105</name>
</gene>
<dbReference type="PANTHER" id="PTHR19920:SF0">
    <property type="entry name" value="CYTOSOLIC IRON-SULFUR PROTEIN ASSEMBLY PROTEIN CIAO1-RELATED"/>
    <property type="match status" value="1"/>
</dbReference>
<organism evidence="1 2">
    <name type="scientific">Paramecium pentaurelia</name>
    <dbReference type="NCBI Taxonomy" id="43138"/>
    <lineage>
        <taxon>Eukaryota</taxon>
        <taxon>Sar</taxon>
        <taxon>Alveolata</taxon>
        <taxon>Ciliophora</taxon>
        <taxon>Intramacronucleata</taxon>
        <taxon>Oligohymenophorea</taxon>
        <taxon>Peniculida</taxon>
        <taxon>Parameciidae</taxon>
        <taxon>Paramecium</taxon>
    </lineage>
</organism>
<dbReference type="GO" id="GO:0016226">
    <property type="term" value="P:iron-sulfur cluster assembly"/>
    <property type="evidence" value="ECO:0007669"/>
    <property type="project" value="TreeGrafter"/>
</dbReference>
<dbReference type="PANTHER" id="PTHR19920">
    <property type="entry name" value="WD40 PROTEIN CIAO1"/>
    <property type="match status" value="1"/>
</dbReference>
<evidence type="ECO:0008006" key="3">
    <source>
        <dbReference type="Google" id="ProtNLM"/>
    </source>
</evidence>
<dbReference type="SMART" id="SM00320">
    <property type="entry name" value="WD40"/>
    <property type="match status" value="2"/>
</dbReference>
<dbReference type="AlphaFoldDB" id="A0A8S1YD33"/>
<dbReference type="Proteomes" id="UP000689195">
    <property type="component" value="Unassembled WGS sequence"/>
</dbReference>
<reference evidence="1" key="1">
    <citation type="submission" date="2021-01" db="EMBL/GenBank/DDBJ databases">
        <authorList>
            <consortium name="Genoscope - CEA"/>
            <person name="William W."/>
        </authorList>
    </citation>
    <scope>NUCLEOTIDE SEQUENCE</scope>
</reference>
<comment type="caution">
    <text evidence="1">The sequence shown here is derived from an EMBL/GenBank/DDBJ whole genome shotgun (WGS) entry which is preliminary data.</text>
</comment>
<proteinExistence type="predicted"/>
<evidence type="ECO:0000313" key="2">
    <source>
        <dbReference type="Proteomes" id="UP000689195"/>
    </source>
</evidence>
<dbReference type="GO" id="GO:0097361">
    <property type="term" value="C:cytosolic [4Fe-4S] assembly targeting complex"/>
    <property type="evidence" value="ECO:0007669"/>
    <property type="project" value="TreeGrafter"/>
</dbReference>
<dbReference type="OrthoDB" id="406844at2759"/>
<sequence>MDQIELESRAKENKIQQLLIQLKSFLENLNLQVIKSNFNSNKNSMVIQNSYQSLNQLTELSNDKPQFELYNYIKQDRCFSFAFSLDSSVLVVRQNRMIKLFEFKDGSLKETQQLTEHKEYVRCLYFMKKALQFVSGCNHNLIIIWSGDDKRHWYCDQILNRHTDYIKGGLIMNIKEDLIISGRDDLTIRFWIKQNNLWKLQKTLMVQMIPQEEEILHIYELDKLTHQFIKSKSIKIKSDDNRCDFFPQQFNKEKQILLHKNGRTINIIKIIDYLEFIPVQYIQNFDNYLYGAMTNDEQYQVTWDYQDKEIKIENTRNEQQIFNIIKISFRILFTKQIITTKVKHKIFHFLTQSYKQFFGYQQNRIAQQIYQFKLQFLKQY</sequence>
<accession>A0A8S1YD33</accession>
<dbReference type="EMBL" id="CAJJDO010000164">
    <property type="protein sequence ID" value="CAD8211679.1"/>
    <property type="molecule type" value="Genomic_DNA"/>
</dbReference>